<dbReference type="AlphaFoldDB" id="W5TCE3"/>
<dbReference type="HOGENOM" id="CLU_315639_0_0_11"/>
<dbReference type="EMBL" id="CP006850">
    <property type="protein sequence ID" value="AHH17020.1"/>
    <property type="molecule type" value="Genomic_DNA"/>
</dbReference>
<dbReference type="eggNOG" id="COG0515">
    <property type="taxonomic scope" value="Bacteria"/>
</dbReference>
<dbReference type="InterPro" id="IPR011009">
    <property type="entry name" value="Kinase-like_dom_sf"/>
</dbReference>
<dbReference type="Proteomes" id="UP000019150">
    <property type="component" value="Chromosome"/>
</dbReference>
<accession>W5TCE3</accession>
<protein>
    <submittedName>
        <fullName evidence="2">Putative kinase protein</fullName>
    </submittedName>
</protein>
<feature type="region of interest" description="Disordered" evidence="1">
    <location>
        <begin position="473"/>
        <end position="494"/>
    </location>
</feature>
<keyword evidence="2" id="KW-0418">Kinase</keyword>
<evidence type="ECO:0000313" key="2">
    <source>
        <dbReference type="EMBL" id="AHH17020.1"/>
    </source>
</evidence>
<dbReference type="Gene3D" id="1.10.510.10">
    <property type="entry name" value="Transferase(Phosphotransferase) domain 1"/>
    <property type="match status" value="1"/>
</dbReference>
<evidence type="ECO:0000256" key="1">
    <source>
        <dbReference type="SAM" id="MobiDB-lite"/>
    </source>
</evidence>
<dbReference type="GO" id="GO:0016301">
    <property type="term" value="F:kinase activity"/>
    <property type="evidence" value="ECO:0007669"/>
    <property type="project" value="UniProtKB-KW"/>
</dbReference>
<dbReference type="OrthoDB" id="3636727at2"/>
<sequence>MPETVIGEFGGAYQVEDTPLNTSGGQSVLFRCRDRDDEERVYKRYNEPLTAPEAVTRLREVVERGRRVAASAEKLLPLSKPATFVNWPIDLVESGEHVVGVVLPWIPPQFLRDDGRPRTFDYLCLASADPPKSVFRVRVLRHLCRILQAVDDAGLVHGDISAKNIVWSEGRPHAYLIDCDGMRPADATDVRGVGTEGWRDPRWVAGRISAHDGFSDRFGLAVALYRGLFLNPGAPVLVRGDWHPPTGIPAGLAPRLRALFDRAFAEPFTTEDRPSPAEWGRALTAVHFTRIGGFRRRRPLAVLERHAGQYRDEIADGPQRSEPLPPEAEFQRWHDQLGYRHSVWSAGGARNARLLTGAELRDARRWQRRHRDRMSAAENAFIKRSTLYTRRRALIVAMVLIIAQTAELIAYHHRGDQVSQIAAADLSDKAARLRRTDPYGALQLDLRAHRTNRSAALPAVYTADRYVPDYLYARQDSSPPQPTASSAPSSPPAADPLDLGQLTLLYQTQTMSRSISADGSKLATVDGNSTTVVRSISEGSVESESLTKIFGPTDATVSEPVLSRDGRYVVVLQSVFGNPKVDRNGKMTFDYAAQPTCKPPKDVMSARCLAVYDTTTHKVAYAARLDVPGPADGYVAVGMDPTNRFVGLSVSTASGNSFDDTLYLYDLRNKGAPRKVDLPFHTLVTNVWLGAAAATAVVSGLTVRESGPGFDGVLRWSDLNSGRSEEMAGGIDGASPAAMSLDGRVAAALVPTSDPHRATLTTWNTDTGALRARYPVAVDGAQRLLALDRDGATAWLSYLPANQPRLPDAATADDLLAWHPPANQVTVYDLADGNTLAQGRFGGGWTSLVPLGAGPGASLLAVDGSLLGIELSGVGGDSPLRRLGAALTPRAPDRSALCERMADVDADRATRDLWPPGAYRGPACR</sequence>
<keyword evidence="3" id="KW-1185">Reference proteome</keyword>
<evidence type="ECO:0000313" key="3">
    <source>
        <dbReference type="Proteomes" id="UP000019150"/>
    </source>
</evidence>
<dbReference type="InterPro" id="IPR011044">
    <property type="entry name" value="Quino_amine_DH_bsu"/>
</dbReference>
<gene>
    <name evidence="2" type="ORF">NONO_c22220</name>
</gene>
<dbReference type="KEGG" id="nno:NONO_c22220"/>
<reference evidence="2 3" key="1">
    <citation type="journal article" date="2014" name="Appl. Environ. Microbiol.">
        <title>Insights into the Microbial Degradation of Rubber and Gutta-Percha by Analysis of the Complete Genome of Nocardia nova SH22a.</title>
        <authorList>
            <person name="Luo Q."/>
            <person name="Hiessl S."/>
            <person name="Poehlein A."/>
            <person name="Daniel R."/>
            <person name="Steinbuchel A."/>
        </authorList>
    </citation>
    <scope>NUCLEOTIDE SEQUENCE [LARGE SCALE GENOMIC DNA]</scope>
    <source>
        <strain evidence="2">SH22a</strain>
    </source>
</reference>
<proteinExistence type="predicted"/>
<dbReference type="SUPFAM" id="SSF56112">
    <property type="entry name" value="Protein kinase-like (PK-like)"/>
    <property type="match status" value="1"/>
</dbReference>
<dbReference type="PATRIC" id="fig|1415166.3.peg.2262"/>
<dbReference type="STRING" id="1415166.NONO_c22220"/>
<dbReference type="RefSeq" id="WP_025348501.1">
    <property type="nucleotide sequence ID" value="NZ_CP006850.1"/>
</dbReference>
<organism evidence="2 3">
    <name type="scientific">Nocardia nova SH22a</name>
    <dbReference type="NCBI Taxonomy" id="1415166"/>
    <lineage>
        <taxon>Bacteria</taxon>
        <taxon>Bacillati</taxon>
        <taxon>Actinomycetota</taxon>
        <taxon>Actinomycetes</taxon>
        <taxon>Mycobacteriales</taxon>
        <taxon>Nocardiaceae</taxon>
        <taxon>Nocardia</taxon>
    </lineage>
</organism>
<name>W5TCE3_9NOCA</name>
<keyword evidence="2" id="KW-0808">Transferase</keyword>
<dbReference type="SUPFAM" id="SSF50969">
    <property type="entry name" value="YVTN repeat-like/Quinoprotein amine dehydrogenase"/>
    <property type="match status" value="1"/>
</dbReference>